<protein>
    <submittedName>
        <fullName evidence="4">3-oxoacyl-[acyl-carrier protein] reductase</fullName>
    </submittedName>
</protein>
<dbReference type="EMBL" id="FNCI01000003">
    <property type="protein sequence ID" value="SDG01640.1"/>
    <property type="molecule type" value="Genomic_DNA"/>
</dbReference>
<dbReference type="InterPro" id="IPR057326">
    <property type="entry name" value="KR_dom"/>
</dbReference>
<dbReference type="FunFam" id="3.40.50.720:FF:000173">
    <property type="entry name" value="3-oxoacyl-[acyl-carrier protein] reductase"/>
    <property type="match status" value="1"/>
</dbReference>
<dbReference type="InterPro" id="IPR036291">
    <property type="entry name" value="NAD(P)-bd_dom_sf"/>
</dbReference>
<dbReference type="InterPro" id="IPR002347">
    <property type="entry name" value="SDR_fam"/>
</dbReference>
<dbReference type="AlphaFoldDB" id="A0A1G7QVE8"/>
<reference evidence="4 5" key="1">
    <citation type="submission" date="2016-10" db="EMBL/GenBank/DDBJ databases">
        <authorList>
            <person name="de Groot N.N."/>
        </authorList>
    </citation>
    <scope>NUCLEOTIDE SEQUENCE [LARGE SCALE GENOMIC DNA]</scope>
    <source>
        <strain evidence="4 5">BH539</strain>
    </source>
</reference>
<dbReference type="InterPro" id="IPR020904">
    <property type="entry name" value="Sc_DH/Rdtase_CS"/>
</dbReference>
<dbReference type="PANTHER" id="PTHR42760:SF135">
    <property type="entry name" value="BLL7886 PROTEIN"/>
    <property type="match status" value="1"/>
</dbReference>
<comment type="similarity">
    <text evidence="1">Belongs to the short-chain dehydrogenases/reductases (SDR) family.</text>
</comment>
<gene>
    <name evidence="4" type="ORF">SAMN05216571_103436</name>
</gene>
<dbReference type="Pfam" id="PF13561">
    <property type="entry name" value="adh_short_C2"/>
    <property type="match status" value="1"/>
</dbReference>
<feature type="domain" description="Ketoreductase" evidence="3">
    <location>
        <begin position="6"/>
        <end position="194"/>
    </location>
</feature>
<dbReference type="SMART" id="SM00822">
    <property type="entry name" value="PKS_KR"/>
    <property type="match status" value="1"/>
</dbReference>
<name>A0A1G7QVE8_9GAMM</name>
<dbReference type="Gene3D" id="3.40.50.720">
    <property type="entry name" value="NAD(P)-binding Rossmann-like Domain"/>
    <property type="match status" value="1"/>
</dbReference>
<dbReference type="PROSITE" id="PS00061">
    <property type="entry name" value="ADH_SHORT"/>
    <property type="match status" value="1"/>
</dbReference>
<evidence type="ECO:0000256" key="1">
    <source>
        <dbReference type="ARBA" id="ARBA00006484"/>
    </source>
</evidence>
<dbReference type="NCBIfam" id="NF006072">
    <property type="entry name" value="PRK08217.1"/>
    <property type="match status" value="1"/>
</dbReference>
<keyword evidence="5" id="KW-1185">Reference proteome</keyword>
<dbReference type="RefSeq" id="WP_092524413.1">
    <property type="nucleotide sequence ID" value="NZ_FNCI01000003.1"/>
</dbReference>
<evidence type="ECO:0000259" key="3">
    <source>
        <dbReference type="SMART" id="SM00822"/>
    </source>
</evidence>
<keyword evidence="2" id="KW-0560">Oxidoreductase</keyword>
<dbReference type="GO" id="GO:0016616">
    <property type="term" value="F:oxidoreductase activity, acting on the CH-OH group of donors, NAD or NADP as acceptor"/>
    <property type="evidence" value="ECO:0007669"/>
    <property type="project" value="TreeGrafter"/>
</dbReference>
<dbReference type="SUPFAM" id="SSF51735">
    <property type="entry name" value="NAD(P)-binding Rossmann-fold domains"/>
    <property type="match status" value="1"/>
</dbReference>
<proteinExistence type="inferred from homology"/>
<dbReference type="PRINTS" id="PR00080">
    <property type="entry name" value="SDRFAMILY"/>
</dbReference>
<evidence type="ECO:0000256" key="2">
    <source>
        <dbReference type="ARBA" id="ARBA00023002"/>
    </source>
</evidence>
<dbReference type="Proteomes" id="UP000198641">
    <property type="component" value="Unassembled WGS sequence"/>
</dbReference>
<dbReference type="PANTHER" id="PTHR42760">
    <property type="entry name" value="SHORT-CHAIN DEHYDROGENASES/REDUCTASES FAMILY MEMBER"/>
    <property type="match status" value="1"/>
</dbReference>
<evidence type="ECO:0000313" key="5">
    <source>
        <dbReference type="Proteomes" id="UP000198641"/>
    </source>
</evidence>
<evidence type="ECO:0000313" key="4">
    <source>
        <dbReference type="EMBL" id="SDG01640.1"/>
    </source>
</evidence>
<accession>A0A1G7QVE8</accession>
<organism evidence="4 5">
    <name type="scientific">Onishia taeanensis</name>
    <dbReference type="NCBI Taxonomy" id="284577"/>
    <lineage>
        <taxon>Bacteria</taxon>
        <taxon>Pseudomonadati</taxon>
        <taxon>Pseudomonadota</taxon>
        <taxon>Gammaproteobacteria</taxon>
        <taxon>Oceanospirillales</taxon>
        <taxon>Halomonadaceae</taxon>
        <taxon>Onishia</taxon>
    </lineage>
</organism>
<dbReference type="PRINTS" id="PR00081">
    <property type="entry name" value="GDHRDH"/>
</dbReference>
<dbReference type="GO" id="GO:0030497">
    <property type="term" value="P:fatty acid elongation"/>
    <property type="evidence" value="ECO:0007669"/>
    <property type="project" value="TreeGrafter"/>
</dbReference>
<dbReference type="OrthoDB" id="9804774at2"/>
<dbReference type="STRING" id="284577.SAMN05216571_103436"/>
<sequence length="253" mass="26556">MQMKGAVIAITGGARGLGLAMARHLGLQGARLALLDLERDTLDQAVNALLDQGIEARAYEVNVADQSSVSETFAAIVADMGPLKGLVNNAGITRDGLLIKVKDGKVEKGLSLKEWQQVLDVNLTGVFLCGQEAAYRMVEAGEGGVIVNISSISRAGNMGQSNYSAAKAGVASLTVTWAKELARSGIRVGAVAPGFIETEMTASIRPDVLEKITKGIPLGKLGQPEDIAHSVAYIFANDYFSGRVIECDGGLRV</sequence>